<keyword evidence="1" id="KW-1133">Transmembrane helix</keyword>
<dbReference type="Gene3D" id="1.10.287.70">
    <property type="match status" value="1"/>
</dbReference>
<dbReference type="SUPFAM" id="SSF51735">
    <property type="entry name" value="NAD(P)-binding Rossmann-fold domains"/>
    <property type="match status" value="2"/>
</dbReference>
<reference evidence="3" key="1">
    <citation type="submission" date="2022-12" db="EMBL/GenBank/DDBJ databases">
        <title>Polyphasic identification of a Novel Hot-Spring Cyanobacterium Ocullathermofonsia sinensis gen nov. sp. nov. and Genomic Insights on its Adaptations to the Thermal Habitat.</title>
        <authorList>
            <person name="Daroch M."/>
            <person name="Tang J."/>
            <person name="Jiang Y."/>
        </authorList>
    </citation>
    <scope>NUCLEOTIDE SEQUENCE</scope>
    <source>
        <strain evidence="3">PKUAC-SCTA174</strain>
    </source>
</reference>
<sequence>MNEPTSNGSANFLSYMKPRIIVCGLGRTGYKVYSLLKLQGATVIGINDRPLPHLEADIAANTVLIGDFCSAPILLAAGIRDAQTLVLASNNDAVNLAALTQARVLNPHIRIINRLFNDSLGDRLDHILPGHFSMSVAALSAPVFAFAALGNRAIGQLRLFNQTWPIREEYIDEDHPWLGRKLSELWEERSRMLIYYLPAYMQMDLVSAVLSGRHLEYGDRLIIATQPRNHSARRTVRQQMLNLLVGLRYFQQHIRPTILVTIVLLLTILIATVTYTAASAHVSVIDALYFSVGMITGAGGGEEVAEMAPADIKVFTVLMMLVGAAVIGIFYALLNDLILGTRFQEFWNTARVPHRNHYIICGLGGVGVQVLQQLHANGCEIVVIEHDPNNRFLNVARALKVPVIIGDAKVATTLQTARVGGAAALLSVTSDDVINLEIALSVKGLAPRIPVIVRSQDPQFANLAQQVFDFEAVLSPVELAAPSFAAAALGGRVLGNGMTADILWVALSTLITPAHPFCGKRIQDVAIDTDLVPLYLETKRQTTHGWNLLEVELTPGDVLYLTMPATHLEQLWRTQGATLPVQMS</sequence>
<feature type="transmembrane region" description="Helical" evidence="1">
    <location>
        <begin position="314"/>
        <end position="334"/>
    </location>
</feature>
<evidence type="ECO:0000313" key="4">
    <source>
        <dbReference type="Proteomes" id="UP001163152"/>
    </source>
</evidence>
<dbReference type="PANTHER" id="PTHR43833">
    <property type="entry name" value="POTASSIUM CHANNEL PROTEIN 2-RELATED-RELATED"/>
    <property type="match status" value="1"/>
</dbReference>
<dbReference type="AlphaFoldDB" id="A0A9E8ZCU9"/>
<dbReference type="EMBL" id="CP113797">
    <property type="protein sequence ID" value="WAL60910.1"/>
    <property type="molecule type" value="Genomic_DNA"/>
</dbReference>
<name>A0A9E8ZCU9_9CYAN</name>
<evidence type="ECO:0000256" key="1">
    <source>
        <dbReference type="SAM" id="Phobius"/>
    </source>
</evidence>
<dbReference type="GO" id="GO:0006813">
    <property type="term" value="P:potassium ion transport"/>
    <property type="evidence" value="ECO:0007669"/>
    <property type="project" value="InterPro"/>
</dbReference>
<dbReference type="InterPro" id="IPR036291">
    <property type="entry name" value="NAD(P)-bd_dom_sf"/>
</dbReference>
<dbReference type="KEGG" id="tsin:OXH18_02615"/>
<dbReference type="PANTHER" id="PTHR43833:SF11">
    <property type="entry name" value="VOLTAGE-GATED POTASSIUM CHANNEL KCH"/>
    <property type="match status" value="1"/>
</dbReference>
<accession>A0A9E8ZCU9</accession>
<evidence type="ECO:0000313" key="3">
    <source>
        <dbReference type="EMBL" id="WAL60910.1"/>
    </source>
</evidence>
<keyword evidence="4" id="KW-1185">Reference proteome</keyword>
<gene>
    <name evidence="3" type="ORF">OXH18_02615</name>
</gene>
<feature type="domain" description="RCK N-terminal" evidence="2">
    <location>
        <begin position="355"/>
        <end position="474"/>
    </location>
</feature>
<dbReference type="PROSITE" id="PS51201">
    <property type="entry name" value="RCK_N"/>
    <property type="match status" value="1"/>
</dbReference>
<evidence type="ECO:0000259" key="2">
    <source>
        <dbReference type="PROSITE" id="PS51201"/>
    </source>
</evidence>
<feature type="transmembrane region" description="Helical" evidence="1">
    <location>
        <begin position="258"/>
        <end position="278"/>
    </location>
</feature>
<dbReference type="SUPFAM" id="SSF81324">
    <property type="entry name" value="Voltage-gated potassium channels"/>
    <property type="match status" value="1"/>
</dbReference>
<protein>
    <submittedName>
        <fullName evidence="3">NAD-binding protein</fullName>
    </submittedName>
</protein>
<keyword evidence="1" id="KW-0812">Transmembrane</keyword>
<dbReference type="Gene3D" id="3.40.50.720">
    <property type="entry name" value="NAD(P)-binding Rossmann-like Domain"/>
    <property type="match status" value="2"/>
</dbReference>
<dbReference type="InterPro" id="IPR050721">
    <property type="entry name" value="Trk_Ktr_HKT_K-transport"/>
</dbReference>
<organism evidence="3 4">
    <name type="scientific">Thermocoleostomius sinensis A174</name>
    <dbReference type="NCBI Taxonomy" id="2016057"/>
    <lineage>
        <taxon>Bacteria</taxon>
        <taxon>Bacillati</taxon>
        <taxon>Cyanobacteriota</taxon>
        <taxon>Cyanophyceae</taxon>
        <taxon>Oculatellales</taxon>
        <taxon>Oculatellaceae</taxon>
        <taxon>Thermocoleostomius</taxon>
    </lineage>
</organism>
<proteinExistence type="predicted"/>
<dbReference type="Proteomes" id="UP001163152">
    <property type="component" value="Chromosome"/>
</dbReference>
<dbReference type="Pfam" id="PF02254">
    <property type="entry name" value="TrkA_N"/>
    <property type="match status" value="2"/>
</dbReference>
<keyword evidence="1" id="KW-0472">Membrane</keyword>
<dbReference type="InterPro" id="IPR003148">
    <property type="entry name" value="RCK_N"/>
</dbReference>